<dbReference type="EMBL" id="LQPW01000049">
    <property type="protein sequence ID" value="ORX08645.1"/>
    <property type="molecule type" value="Genomic_DNA"/>
</dbReference>
<dbReference type="InterPro" id="IPR000719">
    <property type="entry name" value="Prot_kinase_dom"/>
</dbReference>
<evidence type="ECO:0000259" key="9">
    <source>
        <dbReference type="PROSITE" id="PS50011"/>
    </source>
</evidence>
<dbReference type="RefSeq" id="WP_085670428.1">
    <property type="nucleotide sequence ID" value="NZ_JACKRU010000873.1"/>
</dbReference>
<evidence type="ECO:0000256" key="4">
    <source>
        <dbReference type="ARBA" id="ARBA00022741"/>
    </source>
</evidence>
<dbReference type="PANTHER" id="PTHR43289:SF6">
    <property type="entry name" value="SERINE_THREONINE-PROTEIN KINASE NEKL-3"/>
    <property type="match status" value="1"/>
</dbReference>
<dbReference type="EC" id="2.7.11.1" evidence="1"/>
<name>A0A1X2ER57_MYCSZ</name>
<feature type="domain" description="Protein kinase" evidence="9">
    <location>
        <begin position="12"/>
        <end position="251"/>
    </location>
</feature>
<evidence type="ECO:0000256" key="1">
    <source>
        <dbReference type="ARBA" id="ARBA00012513"/>
    </source>
</evidence>
<gene>
    <name evidence="10" type="ORF">AWC27_25355</name>
</gene>
<dbReference type="Gene3D" id="3.30.200.20">
    <property type="entry name" value="Phosphorylase Kinase, domain 1"/>
    <property type="match status" value="1"/>
</dbReference>
<feature type="region of interest" description="Disordered" evidence="7">
    <location>
        <begin position="534"/>
        <end position="579"/>
    </location>
</feature>
<dbReference type="Pfam" id="PF00069">
    <property type="entry name" value="Pkinase"/>
    <property type="match status" value="1"/>
</dbReference>
<dbReference type="InterPro" id="IPR011009">
    <property type="entry name" value="Kinase-like_dom_sf"/>
</dbReference>
<dbReference type="AlphaFoldDB" id="A0A1X2ER57"/>
<keyword evidence="3" id="KW-0808">Transferase</keyword>
<dbReference type="GO" id="GO:0005524">
    <property type="term" value="F:ATP binding"/>
    <property type="evidence" value="ECO:0007669"/>
    <property type="project" value="UniProtKB-KW"/>
</dbReference>
<reference evidence="10 11" key="1">
    <citation type="submission" date="2016-01" db="EMBL/GenBank/DDBJ databases">
        <title>The new phylogeny of the genus Mycobacterium.</title>
        <authorList>
            <person name="Tarcisio F."/>
            <person name="Conor M."/>
            <person name="Antonella G."/>
            <person name="Elisabetta G."/>
            <person name="Giulia F.S."/>
            <person name="Sara T."/>
            <person name="Anna F."/>
            <person name="Clotilde B."/>
            <person name="Roberto B."/>
            <person name="Veronica D.S."/>
            <person name="Fabio R."/>
            <person name="Monica P."/>
            <person name="Olivier J."/>
            <person name="Enrico T."/>
            <person name="Nicola S."/>
        </authorList>
    </citation>
    <scope>NUCLEOTIDE SEQUENCE [LARGE SCALE GENOMIC DNA]</scope>
    <source>
        <strain evidence="10 11">DSM 44166</strain>
    </source>
</reference>
<evidence type="ECO:0000313" key="10">
    <source>
        <dbReference type="EMBL" id="ORX08645.1"/>
    </source>
</evidence>
<dbReference type="SUPFAM" id="SSF56112">
    <property type="entry name" value="Protein kinase-like (PK-like)"/>
    <property type="match status" value="1"/>
</dbReference>
<keyword evidence="8" id="KW-1133">Transmembrane helix</keyword>
<keyword evidence="11" id="KW-1185">Reference proteome</keyword>
<comment type="caution">
    <text evidence="10">The sequence shown here is derived from an EMBL/GenBank/DDBJ whole genome shotgun (WGS) entry which is preliminary data.</text>
</comment>
<dbReference type="CDD" id="cd14014">
    <property type="entry name" value="STKc_PknB_like"/>
    <property type="match status" value="1"/>
</dbReference>
<keyword evidence="2 10" id="KW-0723">Serine/threonine-protein kinase</keyword>
<feature type="compositionally biased region" description="Pro residues" evidence="7">
    <location>
        <begin position="566"/>
        <end position="579"/>
    </location>
</feature>
<feature type="transmembrane region" description="Helical" evidence="8">
    <location>
        <begin position="341"/>
        <end position="361"/>
    </location>
</feature>
<feature type="compositionally biased region" description="Low complexity" evidence="7">
    <location>
        <begin position="538"/>
        <end position="548"/>
    </location>
</feature>
<keyword evidence="4" id="KW-0547">Nucleotide-binding</keyword>
<evidence type="ECO:0000256" key="6">
    <source>
        <dbReference type="ARBA" id="ARBA00022840"/>
    </source>
</evidence>
<accession>A0A1X2ER57</accession>
<keyword evidence="8" id="KW-0472">Membrane</keyword>
<protein>
    <recommendedName>
        <fullName evidence="1">non-specific serine/threonine protein kinase</fullName>
        <ecNumber evidence="1">2.7.11.1</ecNumber>
    </recommendedName>
</protein>
<evidence type="ECO:0000256" key="2">
    <source>
        <dbReference type="ARBA" id="ARBA00022527"/>
    </source>
</evidence>
<sequence>MALANGAIFAGYTVVRMLGSSATGELYLVQRPAAPGWQSLKVLPLSMSGDGEFRQRFHAETQRAANLYHPNIVEVHERGEFEGQLWIAMDYIDGMDAVQVMANQFPSVLPVAEVLAIVSAIAAALDHAHQRGVVHRDVKPASILLTSYGAGEPRILLADFGIALTGGRGVAYPAPELSMGAYGDERADQYALAATAMHLLTGAPPVSPPTPPTLGVLRPDLARLDAALSRALATQPADRFGSCREFAAALTELAGVTDRGVAALGTTAVVVNPAPAYVVDYPAYEPASDWPETVEQQPAPEPQARRRGTFLQSVAGALARRLDAFSTTASETPTRRRPRRILVGAAAVLLLAGLLAVGIVIGRKTSTTVTQAGSPPTSAPPVPAAPPPSDPAAAPVPLDGTYQVEIERSKQTYDFTPSPQPPDVNTWWAIRSACTPSACLAAATMLDDNTHTQAKEGVRPLILEFGGGQWKSRPEDVQFPCVGANGSASTQDTTQVLSLRPQPQGDLVGEMVVTVRSNECGQQAAVIRIPAVASRSGDVPPAVTVPDPATVPSPPTSETPTSKTPPTSPSTAPPTGPGR</sequence>
<feature type="region of interest" description="Disordered" evidence="7">
    <location>
        <begin position="368"/>
        <end position="397"/>
    </location>
</feature>
<keyword evidence="8" id="KW-0812">Transmembrane</keyword>
<dbReference type="OrthoDB" id="4702250at2"/>
<evidence type="ECO:0000256" key="7">
    <source>
        <dbReference type="SAM" id="MobiDB-lite"/>
    </source>
</evidence>
<proteinExistence type="predicted"/>
<evidence type="ECO:0000256" key="5">
    <source>
        <dbReference type="ARBA" id="ARBA00022777"/>
    </source>
</evidence>
<organism evidence="10 11">
    <name type="scientific">Mycobacterium szulgai</name>
    <dbReference type="NCBI Taxonomy" id="1787"/>
    <lineage>
        <taxon>Bacteria</taxon>
        <taxon>Bacillati</taxon>
        <taxon>Actinomycetota</taxon>
        <taxon>Actinomycetes</taxon>
        <taxon>Mycobacteriales</taxon>
        <taxon>Mycobacteriaceae</taxon>
        <taxon>Mycobacterium</taxon>
    </lineage>
</organism>
<dbReference type="PROSITE" id="PS50011">
    <property type="entry name" value="PROTEIN_KINASE_DOM"/>
    <property type="match status" value="1"/>
</dbReference>
<keyword evidence="5 10" id="KW-0418">Kinase</keyword>
<evidence type="ECO:0000256" key="3">
    <source>
        <dbReference type="ARBA" id="ARBA00022679"/>
    </source>
</evidence>
<evidence type="ECO:0000256" key="8">
    <source>
        <dbReference type="SAM" id="Phobius"/>
    </source>
</evidence>
<feature type="compositionally biased region" description="Pro residues" evidence="7">
    <location>
        <begin position="377"/>
        <end position="390"/>
    </location>
</feature>
<evidence type="ECO:0000313" key="11">
    <source>
        <dbReference type="Proteomes" id="UP000193317"/>
    </source>
</evidence>
<dbReference type="GO" id="GO:0004674">
    <property type="term" value="F:protein serine/threonine kinase activity"/>
    <property type="evidence" value="ECO:0007669"/>
    <property type="project" value="UniProtKB-KW"/>
</dbReference>
<keyword evidence="6" id="KW-0067">ATP-binding</keyword>
<dbReference type="PANTHER" id="PTHR43289">
    <property type="entry name" value="MITOGEN-ACTIVATED PROTEIN KINASE KINASE KINASE 20-RELATED"/>
    <property type="match status" value="1"/>
</dbReference>
<dbReference type="Proteomes" id="UP000193317">
    <property type="component" value="Unassembled WGS sequence"/>
</dbReference>
<dbReference type="SMART" id="SM00220">
    <property type="entry name" value="S_TKc"/>
    <property type="match status" value="1"/>
</dbReference>
<dbReference type="Gene3D" id="1.10.510.10">
    <property type="entry name" value="Transferase(Phosphotransferase) domain 1"/>
    <property type="match status" value="1"/>
</dbReference>